<reference evidence="2 3" key="1">
    <citation type="submission" date="2014-11" db="EMBL/GenBank/DDBJ databases">
        <authorList>
            <person name="Zhu J."/>
            <person name="Qi W."/>
            <person name="Song R."/>
        </authorList>
    </citation>
    <scope>NUCLEOTIDE SEQUENCE [LARGE SCALE GENOMIC DNA]</scope>
</reference>
<feature type="region of interest" description="Disordered" evidence="1">
    <location>
        <begin position="329"/>
        <end position="431"/>
    </location>
</feature>
<sequence>MDKDGCDTVGDPLTDVGTDDEPIRLSSIEIDNNEAAWEAGAKCMADHQPQQQQRHSSSSIMTMRAIGTSALRRQRGPCLNDAQDETELRVAQDHGREPEEDEPTNIYDDECPEEMQLLDIDDQWRRRKYVNIRNAASSVEEALRGEGIVSGGERAADSSETGRGVWLEETSTLYGMGQAMANVMRGEKLVDVLMEEESMLWIIDQWRYPRPLLTPADHQEAKDEFLGSRVSADLHRSLKWGTYHGQYFTEKGPQLREMTVNEGEAFLSEADRVALEEQQPPPLPPSPPPEGPSALPAALEAPASAPAADDGEVDEWCKRHQQEAEEYERVMQEVMAEYADFLGPDLLEEEPVDPESGDEGQERQEIERKPTRARCGTGPSPSKTSGDHVPDPATEEDEREEGEEADDEEERGGEAGEGQEGRLVDGQDGIVHEGVREVECVGPVEEGRLFEFERCQGVRQEEPGSPSLSSTAAGQGEASDVGSSPLMPLAAPSAASSPQMPLALLPSQAVAADFKCFIEDLERGTLEALEQQLESLWKSIMPPQPSPATAATA</sequence>
<feature type="compositionally biased region" description="Pro residues" evidence="1">
    <location>
        <begin position="279"/>
        <end position="291"/>
    </location>
</feature>
<keyword evidence="3" id="KW-1185">Reference proteome</keyword>
<feature type="region of interest" description="Disordered" evidence="1">
    <location>
        <begin position="82"/>
        <end position="107"/>
    </location>
</feature>
<evidence type="ECO:0000313" key="3">
    <source>
        <dbReference type="Proteomes" id="UP000041254"/>
    </source>
</evidence>
<dbReference type="Proteomes" id="UP000041254">
    <property type="component" value="Unassembled WGS sequence"/>
</dbReference>
<dbReference type="AlphaFoldDB" id="A0A0G4EBX1"/>
<organism evidence="2 3">
    <name type="scientific">Vitrella brassicaformis (strain CCMP3155)</name>
    <dbReference type="NCBI Taxonomy" id="1169540"/>
    <lineage>
        <taxon>Eukaryota</taxon>
        <taxon>Sar</taxon>
        <taxon>Alveolata</taxon>
        <taxon>Colpodellida</taxon>
        <taxon>Vitrellaceae</taxon>
        <taxon>Vitrella</taxon>
    </lineage>
</organism>
<name>A0A0G4EBX1_VITBC</name>
<dbReference type="EMBL" id="CDMY01000113">
    <property type="protein sequence ID" value="CEL92805.1"/>
    <property type="molecule type" value="Genomic_DNA"/>
</dbReference>
<feature type="compositionally biased region" description="Acidic residues" evidence="1">
    <location>
        <begin position="98"/>
        <end position="107"/>
    </location>
</feature>
<evidence type="ECO:0000313" key="2">
    <source>
        <dbReference type="EMBL" id="CEL92805.1"/>
    </source>
</evidence>
<protein>
    <submittedName>
        <fullName evidence="2">Uncharacterized protein</fullName>
    </submittedName>
</protein>
<evidence type="ECO:0000256" key="1">
    <source>
        <dbReference type="SAM" id="MobiDB-lite"/>
    </source>
</evidence>
<accession>A0A0G4EBX1</accession>
<feature type="compositionally biased region" description="Acidic residues" evidence="1">
    <location>
        <begin position="346"/>
        <end position="359"/>
    </location>
</feature>
<feature type="region of interest" description="Disordered" evidence="1">
    <location>
        <begin position="455"/>
        <end position="498"/>
    </location>
</feature>
<feature type="compositionally biased region" description="Basic and acidic residues" evidence="1">
    <location>
        <begin position="419"/>
        <end position="431"/>
    </location>
</feature>
<feature type="region of interest" description="Disordered" evidence="1">
    <location>
        <begin position="1"/>
        <end position="22"/>
    </location>
</feature>
<feature type="compositionally biased region" description="Low complexity" evidence="1">
    <location>
        <begin position="483"/>
        <end position="498"/>
    </location>
</feature>
<dbReference type="InParanoid" id="A0A0G4EBX1"/>
<feature type="compositionally biased region" description="Basic and acidic residues" evidence="1">
    <location>
        <begin position="360"/>
        <end position="370"/>
    </location>
</feature>
<feature type="compositionally biased region" description="Basic and acidic residues" evidence="1">
    <location>
        <begin position="86"/>
        <end position="97"/>
    </location>
</feature>
<gene>
    <name evidence="2" type="ORF">Vbra_20112</name>
</gene>
<dbReference type="VEuPathDB" id="CryptoDB:Vbra_20112"/>
<proteinExistence type="predicted"/>
<feature type="compositionally biased region" description="Low complexity" evidence="1">
    <location>
        <begin position="292"/>
        <end position="308"/>
    </location>
</feature>
<feature type="compositionally biased region" description="Acidic residues" evidence="1">
    <location>
        <begin position="393"/>
        <end position="411"/>
    </location>
</feature>
<feature type="region of interest" description="Disordered" evidence="1">
    <location>
        <begin position="274"/>
        <end position="313"/>
    </location>
</feature>